<dbReference type="AlphaFoldDB" id="A0A225E1J6"/>
<feature type="domain" description="RsdA/BaiN/AoA(So)-like Rossmann fold-like" evidence="2">
    <location>
        <begin position="32"/>
        <end position="197"/>
    </location>
</feature>
<evidence type="ECO:0000256" key="1">
    <source>
        <dbReference type="SAM" id="MobiDB-lite"/>
    </source>
</evidence>
<dbReference type="Gene3D" id="3.50.50.60">
    <property type="entry name" value="FAD/NAD(P)-binding domain"/>
    <property type="match status" value="1"/>
</dbReference>
<evidence type="ECO:0000259" key="2">
    <source>
        <dbReference type="Pfam" id="PF03486"/>
    </source>
</evidence>
<dbReference type="PANTHER" id="PTHR42887">
    <property type="entry name" value="OS12G0638800 PROTEIN"/>
    <property type="match status" value="1"/>
</dbReference>
<proteinExistence type="predicted"/>
<protein>
    <submittedName>
        <fullName evidence="3">NAD(FAD)-utilizing dehydrogenase</fullName>
    </submittedName>
</protein>
<reference evidence="4" key="1">
    <citation type="submission" date="2017-06" db="EMBL/GenBank/DDBJ databases">
        <title>Genome analysis of Fimbriiglobus ruber SP5, the first member of the order Planctomycetales with confirmed chitinolytic capability.</title>
        <authorList>
            <person name="Ravin N.V."/>
            <person name="Rakitin A.L."/>
            <person name="Ivanova A.A."/>
            <person name="Beletsky A.V."/>
            <person name="Kulichevskaya I.S."/>
            <person name="Mardanov A.V."/>
            <person name="Dedysh S.N."/>
        </authorList>
    </citation>
    <scope>NUCLEOTIDE SEQUENCE [LARGE SCALE GENOMIC DNA]</scope>
    <source>
        <strain evidence="4">SP5</strain>
    </source>
</reference>
<dbReference type="SUPFAM" id="SSF51905">
    <property type="entry name" value="FAD/NAD(P)-binding domain"/>
    <property type="match status" value="1"/>
</dbReference>
<sequence>MAATIQFFLPPTGGKSLLGRSGGVGASMTDWDAVVVGAGAAGLMTAIHAAERGRRVLLLEKGRKPGVKILMSGGTRCNITHDCDNRGIIEAFGPNGKFLHSALAAFGVRDAIAFFEGEGVATKVEDTGKIFPVSDRALDVLNALLRRLERSGATLATSEPVREIVARPEGGFHLTTAVREVTTPHVVVTTGGRSYPAAARRATATPSPPSSATRSYRPGPRWCH</sequence>
<dbReference type="InterPro" id="IPR036188">
    <property type="entry name" value="FAD/NAD-bd_sf"/>
</dbReference>
<dbReference type="InterPro" id="IPR004792">
    <property type="entry name" value="BaiN-like"/>
</dbReference>
<dbReference type="EMBL" id="NIDE01000001">
    <property type="protein sequence ID" value="OWK47462.1"/>
    <property type="molecule type" value="Genomic_DNA"/>
</dbReference>
<keyword evidence="4" id="KW-1185">Reference proteome</keyword>
<organism evidence="3 4">
    <name type="scientific">Fimbriiglobus ruber</name>
    <dbReference type="NCBI Taxonomy" id="1908690"/>
    <lineage>
        <taxon>Bacteria</taxon>
        <taxon>Pseudomonadati</taxon>
        <taxon>Planctomycetota</taxon>
        <taxon>Planctomycetia</taxon>
        <taxon>Gemmatales</taxon>
        <taxon>Gemmataceae</taxon>
        <taxon>Fimbriiglobus</taxon>
    </lineage>
</organism>
<comment type="caution">
    <text evidence="3">The sequence shown here is derived from an EMBL/GenBank/DDBJ whole genome shotgun (WGS) entry which is preliminary data.</text>
</comment>
<dbReference type="PANTHER" id="PTHR42887:SF2">
    <property type="entry name" value="OS12G0638800 PROTEIN"/>
    <property type="match status" value="1"/>
</dbReference>
<dbReference type="Proteomes" id="UP000214646">
    <property type="component" value="Unassembled WGS sequence"/>
</dbReference>
<accession>A0A225E1J6</accession>
<dbReference type="Pfam" id="PF03486">
    <property type="entry name" value="HI0933_like"/>
    <property type="match status" value="1"/>
</dbReference>
<name>A0A225E1J6_9BACT</name>
<evidence type="ECO:0000313" key="3">
    <source>
        <dbReference type="EMBL" id="OWK47462.1"/>
    </source>
</evidence>
<dbReference type="InterPro" id="IPR057661">
    <property type="entry name" value="RsdA/BaiN/AoA(So)_Rossmann"/>
</dbReference>
<dbReference type="PRINTS" id="PR00411">
    <property type="entry name" value="PNDRDTASEI"/>
</dbReference>
<feature type="region of interest" description="Disordered" evidence="1">
    <location>
        <begin position="193"/>
        <end position="224"/>
    </location>
</feature>
<evidence type="ECO:0000313" key="4">
    <source>
        <dbReference type="Proteomes" id="UP000214646"/>
    </source>
</evidence>
<feature type="compositionally biased region" description="Low complexity" evidence="1">
    <location>
        <begin position="193"/>
        <end position="218"/>
    </location>
</feature>
<gene>
    <name evidence="3" type="ORF">FRUB_01161</name>
</gene>